<dbReference type="Gene3D" id="3.40.50.620">
    <property type="entry name" value="HUPs"/>
    <property type="match status" value="2"/>
</dbReference>
<dbReference type="SUPFAM" id="SSF52402">
    <property type="entry name" value="Adenine nucleotide alpha hydrolases-like"/>
    <property type="match status" value="2"/>
</dbReference>
<dbReference type="InterPro" id="IPR006016">
    <property type="entry name" value="UspA"/>
</dbReference>
<keyword evidence="2" id="KW-0547">Nucleotide-binding</keyword>
<dbReference type="Proteomes" id="UP001596012">
    <property type="component" value="Unassembled WGS sequence"/>
</dbReference>
<sequence>MANPVVVGVDGSPSSLRAVEVAAHEADLRGVGLRLVHAFGWPSMHVPPGGPPWNPAAAGLRELVDGTLVEAEQRARRAAPHVETTREVTVGEPLMVLEIESRTASLVVVGSRGLGAFGSILLGSTAVHLAAHGRCPVLVVRGRPDPSGPVLLAVDGSPAGEEAVEFAFAEASLRGVDLVALHVWNTWSERAYEGPGDPLNVVVDVERLREEEQRLLDDTLSPWQERHPRVAVRRRLVRSRVRPALIEASREAQLVVAGARGRGGFTGLLLGSVSQALLHHAHCPVAVVRGGTRGADRA</sequence>
<evidence type="ECO:0000256" key="3">
    <source>
        <dbReference type="ARBA" id="ARBA00022840"/>
    </source>
</evidence>
<proteinExistence type="inferred from homology"/>
<protein>
    <submittedName>
        <fullName evidence="5">Universal stress protein</fullName>
    </submittedName>
</protein>
<dbReference type="Pfam" id="PF00582">
    <property type="entry name" value="Usp"/>
    <property type="match status" value="2"/>
</dbReference>
<dbReference type="PANTHER" id="PTHR46268:SF27">
    <property type="entry name" value="UNIVERSAL STRESS PROTEIN RV2623"/>
    <property type="match status" value="1"/>
</dbReference>
<dbReference type="PRINTS" id="PR01438">
    <property type="entry name" value="UNVRSLSTRESS"/>
</dbReference>
<reference evidence="6" key="1">
    <citation type="journal article" date="2019" name="Int. J. Syst. Evol. Microbiol.">
        <title>The Global Catalogue of Microorganisms (GCM) 10K type strain sequencing project: providing services to taxonomists for standard genome sequencing and annotation.</title>
        <authorList>
            <consortium name="The Broad Institute Genomics Platform"/>
            <consortium name="The Broad Institute Genome Sequencing Center for Infectious Disease"/>
            <person name="Wu L."/>
            <person name="Ma J."/>
        </authorList>
    </citation>
    <scope>NUCLEOTIDE SEQUENCE [LARGE SCALE GENOMIC DNA]</scope>
    <source>
        <strain evidence="6">DT43</strain>
    </source>
</reference>
<organism evidence="5 6">
    <name type="scientific">Streptomyces xiangluensis</name>
    <dbReference type="NCBI Taxonomy" id="2665720"/>
    <lineage>
        <taxon>Bacteria</taxon>
        <taxon>Bacillati</taxon>
        <taxon>Actinomycetota</taxon>
        <taxon>Actinomycetes</taxon>
        <taxon>Kitasatosporales</taxon>
        <taxon>Streptomycetaceae</taxon>
        <taxon>Streptomyces</taxon>
    </lineage>
</organism>
<accession>A0ABV8YHJ3</accession>
<dbReference type="EMBL" id="JBHSFG010000006">
    <property type="protein sequence ID" value="MFC4463630.1"/>
    <property type="molecule type" value="Genomic_DNA"/>
</dbReference>
<comment type="caution">
    <text evidence="5">The sequence shown here is derived from an EMBL/GenBank/DDBJ whole genome shotgun (WGS) entry which is preliminary data.</text>
</comment>
<evidence type="ECO:0000256" key="2">
    <source>
        <dbReference type="ARBA" id="ARBA00022741"/>
    </source>
</evidence>
<evidence type="ECO:0000259" key="4">
    <source>
        <dbReference type="Pfam" id="PF00582"/>
    </source>
</evidence>
<comment type="similarity">
    <text evidence="1">Belongs to the universal stress protein A family.</text>
</comment>
<feature type="domain" description="UspA" evidence="4">
    <location>
        <begin position="149"/>
        <end position="289"/>
    </location>
</feature>
<evidence type="ECO:0000256" key="1">
    <source>
        <dbReference type="ARBA" id="ARBA00008791"/>
    </source>
</evidence>
<gene>
    <name evidence="5" type="ORF">ACFPH6_03260</name>
</gene>
<keyword evidence="6" id="KW-1185">Reference proteome</keyword>
<name>A0ABV8YHJ3_9ACTN</name>
<dbReference type="RefSeq" id="WP_386337016.1">
    <property type="nucleotide sequence ID" value="NZ_JBHSFG010000006.1"/>
</dbReference>
<evidence type="ECO:0000313" key="6">
    <source>
        <dbReference type="Proteomes" id="UP001596012"/>
    </source>
</evidence>
<evidence type="ECO:0000313" key="5">
    <source>
        <dbReference type="EMBL" id="MFC4463630.1"/>
    </source>
</evidence>
<keyword evidence="3" id="KW-0067">ATP-binding</keyword>
<dbReference type="InterPro" id="IPR014729">
    <property type="entry name" value="Rossmann-like_a/b/a_fold"/>
</dbReference>
<feature type="domain" description="UspA" evidence="4">
    <location>
        <begin position="1"/>
        <end position="141"/>
    </location>
</feature>
<dbReference type="InterPro" id="IPR006015">
    <property type="entry name" value="Universal_stress_UspA"/>
</dbReference>
<dbReference type="PANTHER" id="PTHR46268">
    <property type="entry name" value="STRESS RESPONSE PROTEIN NHAX"/>
    <property type="match status" value="1"/>
</dbReference>